<keyword evidence="1" id="KW-0175">Coiled coil</keyword>
<feature type="region of interest" description="Disordered" evidence="2">
    <location>
        <begin position="667"/>
        <end position="699"/>
    </location>
</feature>
<feature type="region of interest" description="Disordered" evidence="2">
    <location>
        <begin position="100"/>
        <end position="127"/>
    </location>
</feature>
<organism evidence="3 4">
    <name type="scientific">Podospora australis</name>
    <dbReference type="NCBI Taxonomy" id="1536484"/>
    <lineage>
        <taxon>Eukaryota</taxon>
        <taxon>Fungi</taxon>
        <taxon>Dikarya</taxon>
        <taxon>Ascomycota</taxon>
        <taxon>Pezizomycotina</taxon>
        <taxon>Sordariomycetes</taxon>
        <taxon>Sordariomycetidae</taxon>
        <taxon>Sordariales</taxon>
        <taxon>Podosporaceae</taxon>
        <taxon>Podospora</taxon>
    </lineage>
</organism>
<gene>
    <name evidence="3" type="ORF">QBC35DRAFT_434730</name>
</gene>
<proteinExistence type="predicted"/>
<name>A0AAN6WWU8_9PEZI</name>
<feature type="region of interest" description="Disordered" evidence="2">
    <location>
        <begin position="827"/>
        <end position="855"/>
    </location>
</feature>
<feature type="region of interest" description="Disordered" evidence="2">
    <location>
        <begin position="408"/>
        <end position="454"/>
    </location>
</feature>
<dbReference type="Proteomes" id="UP001302126">
    <property type="component" value="Unassembled WGS sequence"/>
</dbReference>
<evidence type="ECO:0000256" key="2">
    <source>
        <dbReference type="SAM" id="MobiDB-lite"/>
    </source>
</evidence>
<feature type="coiled-coil region" evidence="1">
    <location>
        <begin position="369"/>
        <end position="396"/>
    </location>
</feature>
<dbReference type="EMBL" id="MU864400">
    <property type="protein sequence ID" value="KAK4187602.1"/>
    <property type="molecule type" value="Genomic_DNA"/>
</dbReference>
<feature type="region of interest" description="Disordered" evidence="2">
    <location>
        <begin position="56"/>
        <end position="77"/>
    </location>
</feature>
<feature type="compositionally biased region" description="Basic and acidic residues" evidence="2">
    <location>
        <begin position="681"/>
        <end position="696"/>
    </location>
</feature>
<accession>A0AAN6WWU8</accession>
<feature type="region of interest" description="Disordered" evidence="2">
    <location>
        <begin position="546"/>
        <end position="594"/>
    </location>
</feature>
<feature type="compositionally biased region" description="Polar residues" evidence="2">
    <location>
        <begin position="417"/>
        <end position="433"/>
    </location>
</feature>
<protein>
    <submittedName>
        <fullName evidence="3">Uncharacterized protein</fullName>
    </submittedName>
</protein>
<evidence type="ECO:0000313" key="3">
    <source>
        <dbReference type="EMBL" id="KAK4187602.1"/>
    </source>
</evidence>
<comment type="caution">
    <text evidence="3">The sequence shown here is derived from an EMBL/GenBank/DDBJ whole genome shotgun (WGS) entry which is preliminary data.</text>
</comment>
<keyword evidence="4" id="KW-1185">Reference proteome</keyword>
<reference evidence="3" key="2">
    <citation type="submission" date="2023-05" db="EMBL/GenBank/DDBJ databases">
        <authorList>
            <consortium name="Lawrence Berkeley National Laboratory"/>
            <person name="Steindorff A."/>
            <person name="Hensen N."/>
            <person name="Bonometti L."/>
            <person name="Westerberg I."/>
            <person name="Brannstrom I.O."/>
            <person name="Guillou S."/>
            <person name="Cros-Aarteil S."/>
            <person name="Calhoun S."/>
            <person name="Haridas S."/>
            <person name="Kuo A."/>
            <person name="Mondo S."/>
            <person name="Pangilinan J."/>
            <person name="Riley R."/>
            <person name="Labutti K."/>
            <person name="Andreopoulos B."/>
            <person name="Lipzen A."/>
            <person name="Chen C."/>
            <person name="Yanf M."/>
            <person name="Daum C."/>
            <person name="Ng V."/>
            <person name="Clum A."/>
            <person name="Ohm R."/>
            <person name="Martin F."/>
            <person name="Silar P."/>
            <person name="Natvig D."/>
            <person name="Lalanne C."/>
            <person name="Gautier V."/>
            <person name="Ament-Velasquez S.L."/>
            <person name="Kruys A."/>
            <person name="Hutchinson M.I."/>
            <person name="Powell A.J."/>
            <person name="Barry K."/>
            <person name="Miller A.N."/>
            <person name="Grigoriev I.V."/>
            <person name="Debuchy R."/>
            <person name="Gladieux P."/>
            <person name="Thoren M.H."/>
            <person name="Johannesson H."/>
        </authorList>
    </citation>
    <scope>NUCLEOTIDE SEQUENCE</scope>
    <source>
        <strain evidence="3">PSN309</strain>
    </source>
</reference>
<dbReference type="AlphaFoldDB" id="A0AAN6WWU8"/>
<reference evidence="3" key="1">
    <citation type="journal article" date="2023" name="Mol. Phylogenet. Evol.">
        <title>Genome-scale phylogeny and comparative genomics of the fungal order Sordariales.</title>
        <authorList>
            <person name="Hensen N."/>
            <person name="Bonometti L."/>
            <person name="Westerberg I."/>
            <person name="Brannstrom I.O."/>
            <person name="Guillou S."/>
            <person name="Cros-Aarteil S."/>
            <person name="Calhoun S."/>
            <person name="Haridas S."/>
            <person name="Kuo A."/>
            <person name="Mondo S."/>
            <person name="Pangilinan J."/>
            <person name="Riley R."/>
            <person name="LaButti K."/>
            <person name="Andreopoulos B."/>
            <person name="Lipzen A."/>
            <person name="Chen C."/>
            <person name="Yan M."/>
            <person name="Daum C."/>
            <person name="Ng V."/>
            <person name="Clum A."/>
            <person name="Steindorff A."/>
            <person name="Ohm R.A."/>
            <person name="Martin F."/>
            <person name="Silar P."/>
            <person name="Natvig D.O."/>
            <person name="Lalanne C."/>
            <person name="Gautier V."/>
            <person name="Ament-Velasquez S.L."/>
            <person name="Kruys A."/>
            <person name="Hutchinson M.I."/>
            <person name="Powell A.J."/>
            <person name="Barry K."/>
            <person name="Miller A.N."/>
            <person name="Grigoriev I.V."/>
            <person name="Debuchy R."/>
            <person name="Gladieux P."/>
            <person name="Hiltunen Thoren M."/>
            <person name="Johannesson H."/>
        </authorList>
    </citation>
    <scope>NUCLEOTIDE SEQUENCE</scope>
    <source>
        <strain evidence="3">PSN309</strain>
    </source>
</reference>
<evidence type="ECO:0000256" key="1">
    <source>
        <dbReference type="SAM" id="Coils"/>
    </source>
</evidence>
<evidence type="ECO:0000313" key="4">
    <source>
        <dbReference type="Proteomes" id="UP001302126"/>
    </source>
</evidence>
<sequence>MSRRALREAAREPIHVANTMLKDPAADRNRLMRDLGHRISREQIGDPGRQMEWRYSGRSESDAPVNEPISAPTDLSTQKSEGFQRFYKAVVSPTHVRVTAGGRIVPNTRGPPSPTAKRGPESNSALENRSLQDKPMAQGNMPLGQIGVNQTIPVVPQFIPGYPPGFQPIQSPVSFVPLSTFGPPPGFQYPQQPINPSVSAAHGLENSQKDIHGPRPADFHVEGRAAEDKQDRLKISPPEYFDYTRPYFYNGQPVIPVSFPPAMGNHLGAVGSPMMPLQMVGFAPQAHLQGHMMSPMSSGPSSAMTGQQYGHYSHQPAAHPSVNPGVPATSTLMAPRVPPISSIKLSEITKKQIAGFKQSLKYHEDQLQYNRHQIDEKEMEAKVANYKELIRQFEVTLKQHLEYEQMLEDQKGEEKNSSQFGSTLSTTDGSTKLVTAKKSDSQLVPREPDSATRRRAAIGRTGINSNMGEGANLVYRGGSSEAQRSFEEVNKRQGLPSEAALAPVFEPRGNPSPIQDNNINGETQDELKNRLLGMADWKLMEVPDAKSKARSSTTPYPQLPAYVDGFGDTGPAAKSGKDTGSGGSVAPSRSTTSSSVRVNVPYLLGTLPRGMDARTAKGEDYVYSRPLTQEEQRARYLYWAKAPKSVMQGLPKYDGKHFYAASPVNEQPASPVLHRTPTARPDTENDFRHTKSDMDPFRPMTPVHGAIGKIMTASEDGGMHRHTRNVSFETQVNVGSDDFVGGTANDDISSAQQPAAVLNSRENSMDTVARLWQAVLKKGPSSSALSATTVQGLLPHYAGHAAASLSPSVSRIKTGSAKEISPIKLSTRCQESTDSGGAMLAPEKRGENCPPSSVSSLEDRFKVMTLEVSDGREMGSTFGV</sequence>